<dbReference type="EMBL" id="AVBG01000002">
    <property type="protein sequence ID" value="KGP92557.1"/>
    <property type="molecule type" value="Genomic_DNA"/>
</dbReference>
<dbReference type="InterPro" id="IPR002364">
    <property type="entry name" value="Quin_OxRdtase/zeta-crystal_CS"/>
</dbReference>
<dbReference type="InterPro" id="IPR050700">
    <property type="entry name" value="YIM1/Zinc_Alcohol_DH_Fams"/>
</dbReference>
<dbReference type="InterPro" id="IPR020843">
    <property type="entry name" value="ER"/>
</dbReference>
<feature type="domain" description="Enoyl reductase (ER)" evidence="2">
    <location>
        <begin position="10"/>
        <end position="308"/>
    </location>
</feature>
<dbReference type="InterPro" id="IPR013154">
    <property type="entry name" value="ADH-like_N"/>
</dbReference>
<proteinExistence type="predicted"/>
<dbReference type="Pfam" id="PF08240">
    <property type="entry name" value="ADH_N"/>
    <property type="match status" value="1"/>
</dbReference>
<dbReference type="Gene3D" id="3.90.180.10">
    <property type="entry name" value="Medium-chain alcohol dehydrogenases, catalytic domain"/>
    <property type="match status" value="1"/>
</dbReference>
<dbReference type="InterPro" id="IPR036291">
    <property type="entry name" value="NAD(P)-bd_dom_sf"/>
</dbReference>
<dbReference type="Gene3D" id="3.40.50.720">
    <property type="entry name" value="NAD(P)-binding Rossmann-like Domain"/>
    <property type="match status" value="1"/>
</dbReference>
<gene>
    <name evidence="3" type="ORF">N780_14305</name>
</gene>
<organism evidence="3 4">
    <name type="scientific">Pontibacillus chungwhensis BH030062</name>
    <dbReference type="NCBI Taxonomy" id="1385513"/>
    <lineage>
        <taxon>Bacteria</taxon>
        <taxon>Bacillati</taxon>
        <taxon>Bacillota</taxon>
        <taxon>Bacilli</taxon>
        <taxon>Bacillales</taxon>
        <taxon>Bacillaceae</taxon>
        <taxon>Pontibacillus</taxon>
    </lineage>
</organism>
<dbReference type="InterPro" id="IPR011032">
    <property type="entry name" value="GroES-like_sf"/>
</dbReference>
<protein>
    <submittedName>
        <fullName evidence="3">NADPH:quinone reductase</fullName>
    </submittedName>
</protein>
<dbReference type="Pfam" id="PF13602">
    <property type="entry name" value="ADH_zinc_N_2"/>
    <property type="match status" value="1"/>
</dbReference>
<dbReference type="GO" id="GO:0008270">
    <property type="term" value="F:zinc ion binding"/>
    <property type="evidence" value="ECO:0007669"/>
    <property type="project" value="InterPro"/>
</dbReference>
<accession>A0A0A2UW83</accession>
<dbReference type="RefSeq" id="WP_036780227.1">
    <property type="nucleotide sequence ID" value="NZ_AVBG01000002.1"/>
</dbReference>
<dbReference type="SUPFAM" id="SSF50129">
    <property type="entry name" value="GroES-like"/>
    <property type="match status" value="1"/>
</dbReference>
<dbReference type="Proteomes" id="UP000030153">
    <property type="component" value="Unassembled WGS sequence"/>
</dbReference>
<reference evidence="3 4" key="1">
    <citation type="submission" date="2013-08" db="EMBL/GenBank/DDBJ databases">
        <title>Genome of Pontibacillus chungwhensis.</title>
        <authorList>
            <person name="Wang Q."/>
            <person name="Wang G."/>
        </authorList>
    </citation>
    <scope>NUCLEOTIDE SEQUENCE [LARGE SCALE GENOMIC DNA]</scope>
    <source>
        <strain evidence="3 4">BH030062</strain>
    </source>
</reference>
<sequence>MKAVVIEQYGGKDQLTEKEVPTPEINQEQVLIEIHSTSINPIDWKVREGYLKEMLDWNFPIILGWDVAGTIKEVGDHVEGYQVGDRVFARPATTPNGTYAEYVAVEQDLLAHMPERLSFEDAAAVPLAGLTAWQCLFDAANVEEGDKVLIHAGSGGVGSYAIQLAKWAGAYVATTASEKNGELVKALGADHFINYKEENFYDVLDEFDVVLDTLGGEIQEQSYQVLRKGGKLVSITDVPDEDQAKEYGVEAEHVFLNPKGEQLQQIAHLISEGKVKSIVGHKYPFSKEGLQDAHELSESHHAKGKIIIQMKPSAC</sequence>
<dbReference type="SUPFAM" id="SSF51735">
    <property type="entry name" value="NAD(P)-binding Rossmann-fold domains"/>
    <property type="match status" value="1"/>
</dbReference>
<name>A0A0A2UW83_9BACI</name>
<evidence type="ECO:0000313" key="3">
    <source>
        <dbReference type="EMBL" id="KGP92557.1"/>
    </source>
</evidence>
<dbReference type="SMART" id="SM00829">
    <property type="entry name" value="PKS_ER"/>
    <property type="match status" value="1"/>
</dbReference>
<dbReference type="PANTHER" id="PTHR11695:SF294">
    <property type="entry name" value="RETICULON-4-INTERACTING PROTEIN 1, MITOCHONDRIAL"/>
    <property type="match status" value="1"/>
</dbReference>
<dbReference type="STRING" id="1385513.N780_14305"/>
<dbReference type="OrthoDB" id="9792162at2"/>
<evidence type="ECO:0000313" key="4">
    <source>
        <dbReference type="Proteomes" id="UP000030153"/>
    </source>
</evidence>
<evidence type="ECO:0000259" key="2">
    <source>
        <dbReference type="SMART" id="SM00829"/>
    </source>
</evidence>
<dbReference type="PANTHER" id="PTHR11695">
    <property type="entry name" value="ALCOHOL DEHYDROGENASE RELATED"/>
    <property type="match status" value="1"/>
</dbReference>
<dbReference type="eggNOG" id="COG0604">
    <property type="taxonomic scope" value="Bacteria"/>
</dbReference>
<keyword evidence="4" id="KW-1185">Reference proteome</keyword>
<comment type="caution">
    <text evidence="3">The sequence shown here is derived from an EMBL/GenBank/DDBJ whole genome shotgun (WGS) entry which is preliminary data.</text>
</comment>
<dbReference type="AlphaFoldDB" id="A0A0A2UW83"/>
<dbReference type="GO" id="GO:0016491">
    <property type="term" value="F:oxidoreductase activity"/>
    <property type="evidence" value="ECO:0007669"/>
    <property type="project" value="UniProtKB-KW"/>
</dbReference>
<dbReference type="PROSITE" id="PS01162">
    <property type="entry name" value="QOR_ZETA_CRYSTAL"/>
    <property type="match status" value="1"/>
</dbReference>
<keyword evidence="1" id="KW-0560">Oxidoreductase</keyword>
<dbReference type="CDD" id="cd05289">
    <property type="entry name" value="MDR_like_2"/>
    <property type="match status" value="1"/>
</dbReference>
<evidence type="ECO:0000256" key="1">
    <source>
        <dbReference type="ARBA" id="ARBA00023002"/>
    </source>
</evidence>